<reference evidence="1 2" key="1">
    <citation type="submission" date="2021-03" db="EMBL/GenBank/DDBJ databases">
        <title>Genomic Encyclopedia of Type Strains, Phase IV (KMG-IV): sequencing the most valuable type-strain genomes for metagenomic binning, comparative biology and taxonomic classification.</title>
        <authorList>
            <person name="Goeker M."/>
        </authorList>
    </citation>
    <scope>NUCLEOTIDE SEQUENCE [LARGE SCALE GENOMIC DNA]</scope>
    <source>
        <strain evidence="1 2">DSM 24738</strain>
    </source>
</reference>
<proteinExistence type="predicted"/>
<sequence length="102" mass="11639">MKDKSRKKNARKGLHQRYEKFSTIMTSGFCPISLKLPLLSWNLVISFILELSHFFTLEGFSGYLKLTNKAYAVSNTNAAPKHTFHSLTKIQALGFFAPMLRL</sequence>
<protein>
    <submittedName>
        <fullName evidence="1">Uncharacterized protein</fullName>
    </submittedName>
</protein>
<dbReference type="RefSeq" id="WP_209813031.1">
    <property type="nucleotide sequence ID" value="NZ_JAGGKT010000038.1"/>
</dbReference>
<evidence type="ECO:0000313" key="1">
    <source>
        <dbReference type="EMBL" id="MBP1935072.1"/>
    </source>
</evidence>
<evidence type="ECO:0000313" key="2">
    <source>
        <dbReference type="Proteomes" id="UP001519343"/>
    </source>
</evidence>
<keyword evidence="2" id="KW-1185">Reference proteome</keyword>
<gene>
    <name evidence="1" type="ORF">J2Z37_005092</name>
</gene>
<name>A0ABS4GXS6_9BACL</name>
<dbReference type="Proteomes" id="UP001519343">
    <property type="component" value="Unassembled WGS sequence"/>
</dbReference>
<comment type="caution">
    <text evidence="1">The sequence shown here is derived from an EMBL/GenBank/DDBJ whole genome shotgun (WGS) entry which is preliminary data.</text>
</comment>
<organism evidence="1 2">
    <name type="scientific">Ammoniphilus resinae</name>
    <dbReference type="NCBI Taxonomy" id="861532"/>
    <lineage>
        <taxon>Bacteria</taxon>
        <taxon>Bacillati</taxon>
        <taxon>Bacillota</taxon>
        <taxon>Bacilli</taxon>
        <taxon>Bacillales</taxon>
        <taxon>Paenibacillaceae</taxon>
        <taxon>Aneurinibacillus group</taxon>
        <taxon>Ammoniphilus</taxon>
    </lineage>
</organism>
<accession>A0ABS4GXS6</accession>
<dbReference type="EMBL" id="JAGGKT010000038">
    <property type="protein sequence ID" value="MBP1935072.1"/>
    <property type="molecule type" value="Genomic_DNA"/>
</dbReference>